<dbReference type="Proteomes" id="UP000275945">
    <property type="component" value="Segment"/>
</dbReference>
<organism evidence="1 2">
    <name type="scientific">Bacillus phage vB_BpsS-36</name>
    <dbReference type="NCBI Taxonomy" id="2419622"/>
    <lineage>
        <taxon>Viruses</taxon>
        <taxon>Duplodnaviria</taxon>
        <taxon>Heunggongvirae</taxon>
        <taxon>Uroviricota</taxon>
        <taxon>Caudoviricetes</taxon>
        <taxon>Ehrlichviridae</taxon>
        <taxon>Nairobivirus</taxon>
        <taxon>Nairobivirus nv36</taxon>
    </lineage>
</organism>
<reference evidence="1 2" key="1">
    <citation type="submission" date="2018-09" db="EMBL/GenBank/DDBJ databases">
        <title>Comparative Genomic Analysis of Eight Novel Haloalkaliphilic Bacteriophages from Lake Elmenteita, Kenya.</title>
        <authorList>
            <person name="Akhwale J.K."/>
        </authorList>
    </citation>
    <scope>NUCLEOTIDE SEQUENCE [LARGE SCALE GENOMIC DNA]</scope>
</reference>
<evidence type="ECO:0000313" key="1">
    <source>
        <dbReference type="EMBL" id="AYP68719.1"/>
    </source>
</evidence>
<keyword evidence="2" id="KW-1185">Reference proteome</keyword>
<protein>
    <submittedName>
        <fullName evidence="1">Uncharacterized protein</fullName>
    </submittedName>
</protein>
<gene>
    <name evidence="1" type="ORF">BpsS36_00013</name>
</gene>
<sequence length="134" mass="15260">MAYTSPTEVKNIMRKLPSSIQDDSIEFHCEKASSLIDSLLGEVYVTPFEPVPAIIKHMSTDLAVFFLAEDLYSSSSPNMDEYHQKRYDRVMEQVEKIVEGNMSIGVEPKVKSGFASTRSDWDDENVFTVTEPEW</sequence>
<dbReference type="Pfam" id="PF07030">
    <property type="entry name" value="Phage_Mu_Gp36"/>
    <property type="match status" value="1"/>
</dbReference>
<evidence type="ECO:0000313" key="2">
    <source>
        <dbReference type="Proteomes" id="UP000275945"/>
    </source>
</evidence>
<dbReference type="InterPro" id="IPR009752">
    <property type="entry name" value="Phage_Mu_GpJ"/>
</dbReference>
<dbReference type="EMBL" id="MH884513">
    <property type="protein sequence ID" value="AYP68719.1"/>
    <property type="molecule type" value="Genomic_DNA"/>
</dbReference>
<accession>A0A3G3BWQ8</accession>
<proteinExistence type="predicted"/>
<name>A0A3G3BWQ8_9CAUD</name>